<keyword evidence="1" id="KW-0040">ANK repeat</keyword>
<dbReference type="SUPFAM" id="SSF48403">
    <property type="entry name" value="Ankyrin repeat"/>
    <property type="match status" value="1"/>
</dbReference>
<comment type="caution">
    <text evidence="3">The sequence shown here is derived from an EMBL/GenBank/DDBJ whole genome shotgun (WGS) entry which is preliminary data.</text>
</comment>
<dbReference type="AlphaFoldDB" id="A0AA41V2T1"/>
<evidence type="ECO:0000256" key="2">
    <source>
        <dbReference type="SAM" id="MobiDB-lite"/>
    </source>
</evidence>
<evidence type="ECO:0000313" key="3">
    <source>
        <dbReference type="EMBL" id="MCL7029702.1"/>
    </source>
</evidence>
<name>A0AA41V2T1_PAPNU</name>
<dbReference type="PROSITE" id="PS50088">
    <property type="entry name" value="ANK_REPEAT"/>
    <property type="match status" value="1"/>
</dbReference>
<keyword evidence="4" id="KW-1185">Reference proteome</keyword>
<dbReference type="Proteomes" id="UP001177140">
    <property type="component" value="Unassembled WGS sequence"/>
</dbReference>
<feature type="non-terminal residue" evidence="3">
    <location>
        <position position="489"/>
    </location>
</feature>
<dbReference type="Pfam" id="PF12796">
    <property type="entry name" value="Ank_2"/>
    <property type="match status" value="1"/>
</dbReference>
<feature type="repeat" description="ANK" evidence="1">
    <location>
        <begin position="222"/>
        <end position="254"/>
    </location>
</feature>
<dbReference type="EMBL" id="JAJJMA010093208">
    <property type="protein sequence ID" value="MCL7029702.1"/>
    <property type="molecule type" value="Genomic_DNA"/>
</dbReference>
<dbReference type="PANTHER" id="PTHR47303">
    <property type="match status" value="1"/>
</dbReference>
<sequence length="489" mass="56072">MSTNNSSTVGDDHRLHETIMLSTKLIVESQEAMLHRIEACNEASNARVEASSAGIEALLYKVVECQAQNQQQMLEMLKMLANNNNSMNTNARTSNEEAPAGNGTPIDIPNGQNPTVNDEIEEVVENEPSQINQQQVIENDSSHLGRYIIIPLIEDIRALDWEKANKYLHAHKTTFEEFFTTRDSRHQIYYIIYQAGYFHQYKFLEEFLKLVPPEALEYLNEEGYTLLHKAAIFGDINFVKALVQKNPRLTQIRADCIHHQVPLLMAAISTTDTQKEVVEYLCSVTKDEDPSPFSGEDGAVLLLCLISADMYGAALSVCQRFPRLVKYLDTYKHGHGDIKLLQDISERPFAFLSGSNMKWWELIKVDTDGEKQEVLEPSKGTILGDAENPLETGSIRENCRTSNISFYFMRYIRRVPLIRRLYDQKLMHKNVVALTKYFLTQVHKKEKDKERVKEIFLKNKLLETPMKFGTTEFVLECLREFPFSNDTLT</sequence>
<accession>A0AA41V2T1</accession>
<protein>
    <submittedName>
        <fullName evidence="3">Uncharacterized protein</fullName>
    </submittedName>
</protein>
<dbReference type="PANTHER" id="PTHR47303:SF1">
    <property type="entry name" value="NF-KAPPA-B INHIBITOR BETA"/>
    <property type="match status" value="1"/>
</dbReference>
<gene>
    <name evidence="3" type="ORF">MKW94_013582</name>
</gene>
<reference evidence="3" key="1">
    <citation type="submission" date="2022-03" db="EMBL/GenBank/DDBJ databases">
        <title>A functionally conserved STORR gene fusion in Papaver species that diverged 16.8 million years ago.</title>
        <authorList>
            <person name="Catania T."/>
        </authorList>
    </citation>
    <scope>NUCLEOTIDE SEQUENCE</scope>
    <source>
        <strain evidence="3">S-191538</strain>
    </source>
</reference>
<evidence type="ECO:0000256" key="1">
    <source>
        <dbReference type="PROSITE-ProRule" id="PRU00023"/>
    </source>
</evidence>
<organism evidence="3 4">
    <name type="scientific">Papaver nudicaule</name>
    <name type="common">Iceland poppy</name>
    <dbReference type="NCBI Taxonomy" id="74823"/>
    <lineage>
        <taxon>Eukaryota</taxon>
        <taxon>Viridiplantae</taxon>
        <taxon>Streptophyta</taxon>
        <taxon>Embryophyta</taxon>
        <taxon>Tracheophyta</taxon>
        <taxon>Spermatophyta</taxon>
        <taxon>Magnoliopsida</taxon>
        <taxon>Ranunculales</taxon>
        <taxon>Papaveraceae</taxon>
        <taxon>Papaveroideae</taxon>
        <taxon>Papaver</taxon>
    </lineage>
</organism>
<dbReference type="InterPro" id="IPR002110">
    <property type="entry name" value="Ankyrin_rpt"/>
</dbReference>
<dbReference type="InterPro" id="IPR036770">
    <property type="entry name" value="Ankyrin_rpt-contain_sf"/>
</dbReference>
<dbReference type="Gene3D" id="1.25.40.20">
    <property type="entry name" value="Ankyrin repeat-containing domain"/>
    <property type="match status" value="1"/>
</dbReference>
<evidence type="ECO:0000313" key="4">
    <source>
        <dbReference type="Proteomes" id="UP001177140"/>
    </source>
</evidence>
<feature type="region of interest" description="Disordered" evidence="2">
    <location>
        <begin position="86"/>
        <end position="111"/>
    </location>
</feature>
<proteinExistence type="predicted"/>